<comment type="caution">
    <text evidence="1">The sequence shown here is derived from an EMBL/GenBank/DDBJ whole genome shotgun (WGS) entry which is preliminary data.</text>
</comment>
<reference evidence="2" key="1">
    <citation type="journal article" date="2023" name="Hortic. Res.">
        <title>A chromosome-level phased genome enabling allele-level studies in sweet orange: a case study on citrus Huanglongbing tolerance.</title>
        <authorList>
            <person name="Wu B."/>
            <person name="Yu Q."/>
            <person name="Deng Z."/>
            <person name="Duan Y."/>
            <person name="Luo F."/>
            <person name="Gmitter F. Jr."/>
        </authorList>
    </citation>
    <scope>NUCLEOTIDE SEQUENCE [LARGE SCALE GENOMIC DNA]</scope>
    <source>
        <strain evidence="2">cv. Valencia</strain>
    </source>
</reference>
<name>A0ACB8P5M5_CITSI</name>
<proteinExistence type="predicted"/>
<protein>
    <submittedName>
        <fullName evidence="1">Core-2/I-branching beta-1,6-N-acetylglucosaminyltransferase family protein</fullName>
    </submittedName>
</protein>
<dbReference type="Proteomes" id="UP000829398">
    <property type="component" value="Chromosome 1"/>
</dbReference>
<organism evidence="1 2">
    <name type="scientific">Citrus sinensis</name>
    <name type="common">Sweet orange</name>
    <name type="synonym">Citrus aurantium var. sinensis</name>
    <dbReference type="NCBI Taxonomy" id="2711"/>
    <lineage>
        <taxon>Eukaryota</taxon>
        <taxon>Viridiplantae</taxon>
        <taxon>Streptophyta</taxon>
        <taxon>Embryophyta</taxon>
        <taxon>Tracheophyta</taxon>
        <taxon>Spermatophyta</taxon>
        <taxon>Magnoliopsida</taxon>
        <taxon>eudicotyledons</taxon>
        <taxon>Gunneridae</taxon>
        <taxon>Pentapetalae</taxon>
        <taxon>rosids</taxon>
        <taxon>malvids</taxon>
        <taxon>Sapindales</taxon>
        <taxon>Rutaceae</taxon>
        <taxon>Aurantioideae</taxon>
        <taxon>Citrus</taxon>
    </lineage>
</organism>
<evidence type="ECO:0000313" key="1">
    <source>
        <dbReference type="EMBL" id="KAH9805773.1"/>
    </source>
</evidence>
<accession>A0ACB8P5M5</accession>
<gene>
    <name evidence="1" type="ORF">KPL71_002530</name>
</gene>
<evidence type="ECO:0000313" key="2">
    <source>
        <dbReference type="Proteomes" id="UP000829398"/>
    </source>
</evidence>
<keyword evidence="2" id="KW-1185">Reference proteome</keyword>
<sequence length="400" mass="46576">MVVYLEVVLHKVLHQHLKKGKMVLQIHPRPRHISRPTWIVTLLSLACLFLVFSTIQKYNSGCNVFNTSSGCRSAFSEPAASEILREYEEIASRVVMKEILDPVRSKNPKVAFMFMTRGSLPFELLWDKFFNGHEGKFSVYVHVSKGKLICISPHFVNRDIRSAEVRWGKISMVDAERRLLANALKDPENRRFVLLSESCVPLYNFDYIYNYLIYSHLSFMDCFYDPGFAGNGRYSIGMLPEIEKKNFRKGSQWFAMKRQHAVITLADNLYYPKFRDVCLIMQLNPKRNRSYCVADEHYLPTFFNIIDPGGISNWSLTHVDWSEKKFHPKMYEASDVTSELIKNITSVDISEHVTSDNQKKRLIQPCLRNGIRRPCYLFARKFHPDTLENLLNIFSNFSTI</sequence>
<dbReference type="EMBL" id="CM039170">
    <property type="protein sequence ID" value="KAH9805773.1"/>
    <property type="molecule type" value="Genomic_DNA"/>
</dbReference>